<dbReference type="AlphaFoldDB" id="A0A0F6YRI4"/>
<keyword evidence="1" id="KW-0812">Transmembrane</keyword>
<evidence type="ECO:0000256" key="1">
    <source>
        <dbReference type="SAM" id="Phobius"/>
    </source>
</evidence>
<accession>A0A0F6YRI4</accession>
<dbReference type="EMBL" id="KF439868">
    <property type="protein sequence ID" value="AKG90558.1"/>
    <property type="molecule type" value="Genomic_DNA"/>
</dbReference>
<keyword evidence="1" id="KW-0472">Membrane</keyword>
<feature type="transmembrane region" description="Helical" evidence="1">
    <location>
        <begin position="21"/>
        <end position="41"/>
    </location>
</feature>
<feature type="transmembrane region" description="Helical" evidence="1">
    <location>
        <begin position="47"/>
        <end position="65"/>
    </location>
</feature>
<keyword evidence="1" id="KW-1133">Transmembrane helix</keyword>
<keyword evidence="2" id="KW-0614">Plasmid</keyword>
<geneLocation type="plasmid" evidence="3">
    <name>pVAPN1571</name>
</geneLocation>
<evidence type="ECO:0000313" key="3">
    <source>
        <dbReference type="EMBL" id="AKG90558.1"/>
    </source>
</evidence>
<protein>
    <submittedName>
        <fullName evidence="2">Putative integral membrane protein</fullName>
    </submittedName>
</protein>
<gene>
    <name evidence="2" type="ORF">pVAPN2012_1090</name>
    <name evidence="3" type="ORF">pVAPN_1090</name>
</gene>
<sequence>MANLPKPERHSPADTRAPKAVWWLCIVVILTVPGVFALMVGVGTVPALLITAFTAACVSISWLLIELR</sequence>
<reference evidence="2" key="1">
    <citation type="journal article" date="2015" name="Infect. Immun.">
        <title>An Invertron-Like Linear Plasmid Mediates Intracellular Survival and Virulence in Bovine Isolates of Rhodococcus equi.</title>
        <authorList>
            <person name="Valero-Rello A."/>
            <person name="Hapeshi A."/>
            <person name="Anastasi E."/>
            <person name="Alvarez S."/>
            <person name="Scortti M."/>
            <person name="Meijer W.G."/>
            <person name="MacArthur I."/>
            <person name="Vazquez-Boland J.A."/>
        </authorList>
    </citation>
    <scope>NUCLEOTIDE SEQUENCE</scope>
    <source>
        <strain evidence="3">PAM1571</strain>
        <strain evidence="2">PAM2012</strain>
        <plasmid evidence="3">pVAPN1571</plasmid>
        <plasmid evidence="2">pVAPN2012</plasmid>
    </source>
</reference>
<evidence type="ECO:0000313" key="2">
    <source>
        <dbReference type="EMBL" id="AKF16061.1"/>
    </source>
</evidence>
<dbReference type="RefSeq" id="WP_172686860.1">
    <property type="nucleotide sequence ID" value="NZ_KP851975.1"/>
</dbReference>
<organism evidence="2">
    <name type="scientific">Rhodococcus hoagii</name>
    <name type="common">Corynebacterium equii</name>
    <dbReference type="NCBI Taxonomy" id="43767"/>
    <lineage>
        <taxon>Bacteria</taxon>
        <taxon>Bacillati</taxon>
        <taxon>Actinomycetota</taxon>
        <taxon>Actinomycetes</taxon>
        <taxon>Mycobacteriales</taxon>
        <taxon>Nocardiaceae</taxon>
        <taxon>Prescottella</taxon>
    </lineage>
</organism>
<dbReference type="EMBL" id="KP851975">
    <property type="protein sequence ID" value="AKF16061.1"/>
    <property type="molecule type" value="Genomic_DNA"/>
</dbReference>
<name>A0A0F6YRI4_RHOHA</name>
<proteinExistence type="predicted"/>
<geneLocation type="plasmid" evidence="2">
    <name>pVAPN2012</name>
</geneLocation>